<reference evidence="4 5" key="1">
    <citation type="submission" date="2016-10" db="EMBL/GenBank/DDBJ databases">
        <authorList>
            <person name="Cai Z."/>
        </authorList>
    </citation>
    <scope>NUCLEOTIDE SEQUENCE [LARGE SCALE GENOMIC DNA]</scope>
</reference>
<feature type="region of interest" description="Disordered" evidence="2">
    <location>
        <begin position="2530"/>
        <end position="2591"/>
    </location>
</feature>
<organism evidence="4 5">
    <name type="scientific">Tetradesmus obliquus</name>
    <name type="common">Green alga</name>
    <name type="synonym">Acutodesmus obliquus</name>
    <dbReference type="NCBI Taxonomy" id="3088"/>
    <lineage>
        <taxon>Eukaryota</taxon>
        <taxon>Viridiplantae</taxon>
        <taxon>Chlorophyta</taxon>
        <taxon>core chlorophytes</taxon>
        <taxon>Chlorophyceae</taxon>
        <taxon>CS clade</taxon>
        <taxon>Sphaeropleales</taxon>
        <taxon>Scenedesmaceae</taxon>
        <taxon>Tetradesmus</taxon>
    </lineage>
</organism>
<evidence type="ECO:0000313" key="4">
    <source>
        <dbReference type="EMBL" id="SZX63594.1"/>
    </source>
</evidence>
<dbReference type="Gene3D" id="2.10.25.10">
    <property type="entry name" value="Laminin"/>
    <property type="match status" value="1"/>
</dbReference>
<dbReference type="Proteomes" id="UP000256970">
    <property type="component" value="Unassembled WGS sequence"/>
</dbReference>
<feature type="compositionally biased region" description="Low complexity" evidence="2">
    <location>
        <begin position="2451"/>
        <end position="2466"/>
    </location>
</feature>
<evidence type="ECO:0000256" key="2">
    <source>
        <dbReference type="SAM" id="MobiDB-lite"/>
    </source>
</evidence>
<dbReference type="PROSITE" id="PS50092">
    <property type="entry name" value="TSP1"/>
    <property type="match status" value="2"/>
</dbReference>
<keyword evidence="1" id="KW-0245">EGF-like domain</keyword>
<dbReference type="PROSITE" id="PS50026">
    <property type="entry name" value="EGF_3"/>
    <property type="match status" value="1"/>
</dbReference>
<protein>
    <recommendedName>
        <fullName evidence="3">EGF-like domain-containing protein</fullName>
    </recommendedName>
</protein>
<dbReference type="CDD" id="cd00055">
    <property type="entry name" value="EGF_Lam"/>
    <property type="match status" value="1"/>
</dbReference>
<feature type="region of interest" description="Disordered" evidence="2">
    <location>
        <begin position="2277"/>
        <end position="2305"/>
    </location>
</feature>
<feature type="disulfide bond" evidence="1">
    <location>
        <begin position="1789"/>
        <end position="1798"/>
    </location>
</feature>
<evidence type="ECO:0000256" key="1">
    <source>
        <dbReference type="PROSITE-ProRule" id="PRU00076"/>
    </source>
</evidence>
<dbReference type="InterPro" id="IPR036383">
    <property type="entry name" value="TSP1_rpt_sf"/>
</dbReference>
<keyword evidence="5" id="KW-1185">Reference proteome</keyword>
<feature type="region of interest" description="Disordered" evidence="2">
    <location>
        <begin position="2439"/>
        <end position="2483"/>
    </location>
</feature>
<keyword evidence="1" id="KW-1015">Disulfide bond</keyword>
<dbReference type="InterPro" id="IPR002049">
    <property type="entry name" value="LE_dom"/>
</dbReference>
<dbReference type="InterPro" id="IPR000742">
    <property type="entry name" value="EGF"/>
</dbReference>
<feature type="compositionally biased region" description="Low complexity" evidence="2">
    <location>
        <begin position="2538"/>
        <end position="2563"/>
    </location>
</feature>
<feature type="compositionally biased region" description="Low complexity" evidence="2">
    <location>
        <begin position="2199"/>
        <end position="2223"/>
    </location>
</feature>
<evidence type="ECO:0000313" key="5">
    <source>
        <dbReference type="Proteomes" id="UP000256970"/>
    </source>
</evidence>
<dbReference type="EMBL" id="FNXT01000333">
    <property type="protein sequence ID" value="SZX63594.1"/>
    <property type="molecule type" value="Genomic_DNA"/>
</dbReference>
<feature type="region of interest" description="Disordered" evidence="2">
    <location>
        <begin position="2195"/>
        <end position="2223"/>
    </location>
</feature>
<dbReference type="InterPro" id="IPR000884">
    <property type="entry name" value="TSP1_rpt"/>
</dbReference>
<evidence type="ECO:0000259" key="3">
    <source>
        <dbReference type="PROSITE" id="PS50026"/>
    </source>
</evidence>
<dbReference type="Pfam" id="PF19030">
    <property type="entry name" value="TSP1_ADAMTS"/>
    <property type="match status" value="2"/>
</dbReference>
<dbReference type="PROSITE" id="PS00022">
    <property type="entry name" value="EGF_1"/>
    <property type="match status" value="1"/>
</dbReference>
<dbReference type="STRING" id="3088.A0A383VFZ5"/>
<dbReference type="SMART" id="SM00209">
    <property type="entry name" value="TSP1"/>
    <property type="match status" value="2"/>
</dbReference>
<proteinExistence type="predicted"/>
<accession>A0A383VFZ5</accession>
<comment type="caution">
    <text evidence="1">Lacks conserved residue(s) required for the propagation of feature annotation.</text>
</comment>
<feature type="compositionally biased region" description="Polar residues" evidence="2">
    <location>
        <begin position="2336"/>
        <end position="2351"/>
    </location>
</feature>
<gene>
    <name evidence="4" type="ORF">BQ4739_LOCUS4150</name>
</gene>
<sequence length="2591" mass="268744">MAIVPSPPAITLDPSTALAGLVVDVPVRVAVNAIAGSSNTTALGLKLRLTFFGANPMYIVRAQASDMMSGWSTRDFDLLVRKAGDTQARAPCCRTTANIVALQLGRPIDPKRFRPAWLNVSAMAAGWDWDYLQGPEDLEAERLFDYGLLAPVDTGPWRRFTCADKYLAGPGSPQAWGTASGNGIGAATNQGRNKRVAVVPEGFSWATTAAGWGPLPSCVTHWSSWVASTPYGRVNPATGAASCSFTCTPEGVQQLVTHTGTYDRWAEAVIENSYGRLSLLPDPVVLPTLYMPQGAAAGQNAFAYSETPVSGHVQAQGYDMSSDFHTVLVLSPLPRFISTGFTAWANAGGSPLMFVMRCNPQHYYLVHEFGHRVGMAHATVYRLNGSADAKPPTSPLGPGVMEDTYSDRLDMMACCKGDYSLHNRILSGWVPARERVTLSLADLTPAAQPANGAAATPRVRRYSLWPFDRPESKGQLKGASLRLEDGKVLVLGFRSTPFWQDVRIKANASNPYSEERPLAPEHMRSNVQGLSVEYSKRYLDAPGNMAWSIRGLLDFNMAFARFPDALPPTPGAYPPNPPGAVFTLLREGDAFLDEEHNLLLAVERIAQCAEQPPVPVYSYSVPNFYGFRGENPGEEASRRADYSGYAAGIKCLQLRVVTGVMASPGTLDARVHLQGLDEQQRLVLGGGQCGFPVTPSLQLVLPDGVEVIIIVWRDNLNRTVALDTTAVQLPPLAPLMEASVANTEQCNSGCDWSYHVKILAADGAQTQIDMSFSSASLSALQMTATYSYYLKRSILQARELHSIPVVRQPPQRTTSSQGQQLLSQPATLDALAQQVFGANVIPDSTCSKQWSLSLNLDVPASALEAPSDSSTRLTQLLKVYAGDGTALSGAAALGWPTVHLRVSQAAATLLLQWGDGAANSREQMVRLSAGHNHLAIVRDKDRLGLWVNSQGSWLLDNVWCVPSSQYASYCSSARPPTESTFRALRLGSAASSSGISVTSARAYNYALPRLSLAKESTCVQDSSCGRFLVAGWPLPAAAEVPPGSIDRQGAVPSVASTPIRLNSNAYYLLVGPWSNCSARCGGGWASREVRCMQVGGRGSPPAQVPLEECPLAEEVPVGSRQCNTAACPTQALHVLASEHSSCGRGCTVLGSEADGGQLVCINSLGQVQPLAQCCESCSSSTDWTSIQWSSSASSLPPFSSASLGSGVRALQPAGKVPRNASLATVVMQGGLSNACQARDKCSDGVRWQLGGWSPCSTSCGGGYKRRSATCVSFTGDAVSEQQCIKSLGGVPSELLTAECASRPCLLHTWKVSAWSTCGGDASFGHASRSVHCVSSHGTSTSPVDESRCKSAPPAKSVTCLQLSQSAICRPGFVADTAFAAQDCAGHGSCTMNGCQCEAGWHGQFCEVPDSCAGVMTKSDKCCASGVLDVQGACCDDGAVLDSWGACCAAGRVDKCGKCGSSSWTVDITGACCSSVLDALGTCCLSGAVDECGVCDGDSTSCSLHLRLLMQLPNNTDITPGAAASSSWRAGLVTMLQSAYQQVQAAAAMQQQLQVLQVSAKWALTAAAANQLLPSRHLLSVDEVDPSTAAPPEHSSLCPRQSEDNSLFISSSICSSESSARQQTAPDNAAAAEPSSARRLQAAAVLASGWQAAMVEVSVALPSNAGSSFGTNAGAEGMGVLQLGYALVSELLLQTDPRQAPAGDGSAELQLQEVLLVQRLGVCGNGLCEVGERALLNAAAEAIKEAAAPCPQDCPLSFSMCPAPLGPVGDRAAECGGNGRCIRSQRVCDCFTGYGGDACEQCLAGFWPHKGRCVPQYIKGRNIFDPLTLEGDDKFAGLTLLVIGTVAGAAALGSLVWVLWRWLALGRVPKPVVALRRLARAMRAATIDGAAAAPPDTGVSKKHLLDVELELTGKPRRRSHAGGIEDAAAWSKRPSLRHRYTLGGAGAEAEGGDGDLLKAIRSNMLEEADGPELPPSPTKNGLSQMLGQRRTTAGGSVYSSLGGGVEQAARPSAAGAVAKRLSEVYGSIQRGVSEAGSGIARAVSSSVSRLTSAGSGYERMRFADDEGDGLLRGSMAGSELAGLDEELDSSQITPEFGRADAELPLAGADGVAAGSARDAGGLAAVDDAAPLLAGAGPSSDSGAAAAAAAAASPLSLGMPGMPRLARIKTRTDRRSNSGAGAAAAAAVAAVDGWQRGGAAQGSSSGLSRLGGAANSSSGGSGAAAAVHPGQAASFAAGAALRQPASADAAGMPRVPSWVTRADYQAALASSSSPLAPAHVLAQARGRRSPSEPGARPLQQRSEAGRVPEFVATPLSGHDATNRNAVEHFGHRMERWFSPSNPTSMDGSWSRDPSTPGGMAPLAALSSAALPEDAAAEEQAQHEAAAPAAAAAAAAAAAFNPFAPAGSSSVAAAAAGAGPGQAVAGRAPSMVLRLPVSTAAASGLGPRAGSGTGLLLSPGSSPRMLPGSWQSTGGGSHHVQSSAAAWQAAQRGVAAGHTAAAAASQPGTPGAVHVSLEHLPSLLSDLGMSRQHSGVEGLGAEQSSQLQLPAQQQQQRQHPWQAQAASGARVMSFRAWRGESPGSSKDGQPSDLL</sequence>
<dbReference type="SUPFAM" id="SSF82895">
    <property type="entry name" value="TSP-1 type 1 repeat"/>
    <property type="match status" value="2"/>
</dbReference>
<feature type="region of interest" description="Disordered" evidence="2">
    <location>
        <begin position="2333"/>
        <end position="2359"/>
    </location>
</feature>
<feature type="domain" description="EGF-like" evidence="3">
    <location>
        <begin position="1766"/>
        <end position="1799"/>
    </location>
</feature>
<name>A0A383VFZ5_TETOB</name>
<dbReference type="Gene3D" id="2.20.100.10">
    <property type="entry name" value="Thrombospondin type-1 (TSP1) repeat"/>
    <property type="match status" value="2"/>
</dbReference>